<accession>A0A0L7QQ06</accession>
<evidence type="ECO:0000313" key="4">
    <source>
        <dbReference type="Proteomes" id="UP000053825"/>
    </source>
</evidence>
<evidence type="ECO:0000313" key="3">
    <source>
        <dbReference type="EMBL" id="KOC60712.1"/>
    </source>
</evidence>
<dbReference type="PROSITE" id="PS50994">
    <property type="entry name" value="INTEGRASE"/>
    <property type="match status" value="1"/>
</dbReference>
<feature type="domain" description="Integrase catalytic" evidence="2">
    <location>
        <begin position="1"/>
        <end position="118"/>
    </location>
</feature>
<reference evidence="3 4" key="1">
    <citation type="submission" date="2015-07" db="EMBL/GenBank/DDBJ databases">
        <title>The genome of Habropoda laboriosa.</title>
        <authorList>
            <person name="Pan H."/>
            <person name="Kapheim K."/>
        </authorList>
    </citation>
    <scope>NUCLEOTIDE SEQUENCE [LARGE SCALE GENOMIC DNA]</scope>
    <source>
        <strain evidence="3">0110345459</strain>
    </source>
</reference>
<dbReference type="AlphaFoldDB" id="A0A0L7QQ06"/>
<protein>
    <submittedName>
        <fullName evidence="3">Gag-Pol polyprotein</fullName>
    </submittedName>
</protein>
<dbReference type="InterPro" id="IPR036397">
    <property type="entry name" value="RNaseH_sf"/>
</dbReference>
<organism evidence="3 4">
    <name type="scientific">Habropoda laboriosa</name>
    <dbReference type="NCBI Taxonomy" id="597456"/>
    <lineage>
        <taxon>Eukaryota</taxon>
        <taxon>Metazoa</taxon>
        <taxon>Ecdysozoa</taxon>
        <taxon>Arthropoda</taxon>
        <taxon>Hexapoda</taxon>
        <taxon>Insecta</taxon>
        <taxon>Pterygota</taxon>
        <taxon>Neoptera</taxon>
        <taxon>Endopterygota</taxon>
        <taxon>Hymenoptera</taxon>
        <taxon>Apocrita</taxon>
        <taxon>Aculeata</taxon>
        <taxon>Apoidea</taxon>
        <taxon>Anthophila</taxon>
        <taxon>Apidae</taxon>
        <taxon>Habropoda</taxon>
    </lineage>
</organism>
<name>A0A0L7QQ06_9HYME</name>
<evidence type="ECO:0000259" key="2">
    <source>
        <dbReference type="PROSITE" id="PS50994"/>
    </source>
</evidence>
<feature type="region of interest" description="Disordered" evidence="1">
    <location>
        <begin position="215"/>
        <end position="288"/>
    </location>
</feature>
<dbReference type="STRING" id="597456.A0A0L7QQ06"/>
<dbReference type="PANTHER" id="PTHR38681">
    <property type="entry name" value="RETROVIRUS-RELATED POL POLYPROTEIN FROM TRANSPOSON 412-LIKE PROTEIN-RELATED"/>
    <property type="match status" value="1"/>
</dbReference>
<dbReference type="InterPro" id="IPR001584">
    <property type="entry name" value="Integrase_cat-core"/>
</dbReference>
<feature type="compositionally biased region" description="Basic residues" evidence="1">
    <location>
        <begin position="261"/>
        <end position="277"/>
    </location>
</feature>
<dbReference type="Gene3D" id="3.30.420.10">
    <property type="entry name" value="Ribonuclease H-like superfamily/Ribonuclease H"/>
    <property type="match status" value="1"/>
</dbReference>
<dbReference type="OrthoDB" id="7695055at2759"/>
<dbReference type="InterPro" id="IPR012337">
    <property type="entry name" value="RNaseH-like_sf"/>
</dbReference>
<keyword evidence="4" id="KW-1185">Reference proteome</keyword>
<dbReference type="GO" id="GO:0003676">
    <property type="term" value="F:nucleic acid binding"/>
    <property type="evidence" value="ECO:0007669"/>
    <property type="project" value="InterPro"/>
</dbReference>
<dbReference type="Proteomes" id="UP000053825">
    <property type="component" value="Unassembled WGS sequence"/>
</dbReference>
<dbReference type="EMBL" id="KQ414796">
    <property type="protein sequence ID" value="KOC60712.1"/>
    <property type="molecule type" value="Genomic_DNA"/>
</dbReference>
<dbReference type="PANTHER" id="PTHR38681:SF1">
    <property type="entry name" value="RETROVIRUS-RELATED POL POLYPROTEIN FROM TRANSPOSON 412-LIKE PROTEIN"/>
    <property type="match status" value="1"/>
</dbReference>
<sequence length="288" mass="32649">MERKSVQAALQNYLLEINATDQGRQFESQLFKELTHLTGATHLTTTAYHPAANGMVERVHLQIKAAIKCHQTHKWAEILPIVLLGIRTAWKEDLGATPSQMLYGANIRLPGEFFKPSTATTALSNFVTQLRREMKQLQLAPGSRHSTRSTFVYKELSTSQYVFLRHDATRTPLQPTYDGPYEVLERGSKTFVIKVNDKATRVTVERLKPAHILNEDRVEETDSSETAENITSIPRPSADLPAETGAAEEPPVMQEPAPNRSRQHRSYSHSTRPRRQVRFPDRYQAGYN</sequence>
<dbReference type="SUPFAM" id="SSF53098">
    <property type="entry name" value="Ribonuclease H-like"/>
    <property type="match status" value="1"/>
</dbReference>
<evidence type="ECO:0000256" key="1">
    <source>
        <dbReference type="SAM" id="MobiDB-lite"/>
    </source>
</evidence>
<proteinExistence type="predicted"/>
<dbReference type="GO" id="GO:0015074">
    <property type="term" value="P:DNA integration"/>
    <property type="evidence" value="ECO:0007669"/>
    <property type="project" value="InterPro"/>
</dbReference>
<gene>
    <name evidence="3" type="ORF">WH47_07708</name>
</gene>